<gene>
    <name evidence="2" type="ORF">EDB95_3792</name>
</gene>
<feature type="transmembrane region" description="Helical" evidence="1">
    <location>
        <begin position="64"/>
        <end position="82"/>
    </location>
</feature>
<comment type="caution">
    <text evidence="2">The sequence shown here is derived from an EMBL/GenBank/DDBJ whole genome shotgun (WGS) entry which is preliminary data.</text>
</comment>
<dbReference type="Proteomes" id="UP000294498">
    <property type="component" value="Unassembled WGS sequence"/>
</dbReference>
<feature type="transmembrane region" description="Helical" evidence="1">
    <location>
        <begin position="146"/>
        <end position="163"/>
    </location>
</feature>
<feature type="transmembrane region" description="Helical" evidence="1">
    <location>
        <begin position="7"/>
        <end position="25"/>
    </location>
</feature>
<name>A0A4R8DEK7_9BACT</name>
<evidence type="ECO:0000313" key="3">
    <source>
        <dbReference type="Proteomes" id="UP000294498"/>
    </source>
</evidence>
<organism evidence="2 3">
    <name type="scientific">Dinghuibacter silviterrae</name>
    <dbReference type="NCBI Taxonomy" id="1539049"/>
    <lineage>
        <taxon>Bacteria</taxon>
        <taxon>Pseudomonadati</taxon>
        <taxon>Bacteroidota</taxon>
        <taxon>Chitinophagia</taxon>
        <taxon>Chitinophagales</taxon>
        <taxon>Chitinophagaceae</taxon>
        <taxon>Dinghuibacter</taxon>
    </lineage>
</organism>
<keyword evidence="1" id="KW-0472">Membrane</keyword>
<evidence type="ECO:0000313" key="2">
    <source>
        <dbReference type="EMBL" id="TDW95971.1"/>
    </source>
</evidence>
<dbReference type="RefSeq" id="WP_133995818.1">
    <property type="nucleotide sequence ID" value="NZ_SODV01000002.1"/>
</dbReference>
<sequence length="293" mass="33937">MGKSLKHTVVLGYLLLFYILMLYKWKSGLWLFQLQPLFFRTRPDLFTWVFMQTRLHLWLLDHPARWILADTLFYTAPLFYYITYRWAPRYSWGAALYLLAVHWCYIQCYTLYPFGLSIEGFVGWLLFPIVFLPTRDKTFVFLWEGLRYFFLFFFASAGIWKLMQGGIFNGMQMSAILLDQHKDLLYNSPGAPQACFFRGLIGHPALSYALYAGATLMELSFITGFFTRRYDRVLAGIFAVFVLADVLLMRIDYTETLPLILTLLLSTKKPGQTAGPFFGTSNSTKGDCAPLST</sequence>
<keyword evidence="1" id="KW-1133">Transmembrane helix</keyword>
<feature type="transmembrane region" description="Helical" evidence="1">
    <location>
        <begin position="208"/>
        <end position="226"/>
    </location>
</feature>
<evidence type="ECO:0000256" key="1">
    <source>
        <dbReference type="SAM" id="Phobius"/>
    </source>
</evidence>
<dbReference type="OrthoDB" id="655416at2"/>
<feature type="transmembrane region" description="Helical" evidence="1">
    <location>
        <begin position="233"/>
        <end position="251"/>
    </location>
</feature>
<dbReference type="EMBL" id="SODV01000002">
    <property type="protein sequence ID" value="TDW95971.1"/>
    <property type="molecule type" value="Genomic_DNA"/>
</dbReference>
<keyword evidence="1" id="KW-0812">Transmembrane</keyword>
<feature type="transmembrane region" description="Helical" evidence="1">
    <location>
        <begin position="94"/>
        <end position="112"/>
    </location>
</feature>
<reference evidence="2 3" key="1">
    <citation type="submission" date="2019-03" db="EMBL/GenBank/DDBJ databases">
        <title>Genomic Encyclopedia of Type Strains, Phase IV (KMG-IV): sequencing the most valuable type-strain genomes for metagenomic binning, comparative biology and taxonomic classification.</title>
        <authorList>
            <person name="Goeker M."/>
        </authorList>
    </citation>
    <scope>NUCLEOTIDE SEQUENCE [LARGE SCALE GENOMIC DNA]</scope>
    <source>
        <strain evidence="2 3">DSM 100059</strain>
    </source>
</reference>
<protein>
    <submittedName>
        <fullName evidence="2">Uncharacterized protein</fullName>
    </submittedName>
</protein>
<keyword evidence="3" id="KW-1185">Reference proteome</keyword>
<accession>A0A4R8DEK7</accession>
<feature type="transmembrane region" description="Helical" evidence="1">
    <location>
        <begin position="118"/>
        <end position="134"/>
    </location>
</feature>
<proteinExistence type="predicted"/>
<dbReference type="AlphaFoldDB" id="A0A4R8DEK7"/>